<dbReference type="GO" id="GO:0061630">
    <property type="term" value="F:ubiquitin protein ligase activity"/>
    <property type="evidence" value="ECO:0007669"/>
    <property type="project" value="UniProtKB-EC"/>
</dbReference>
<evidence type="ECO:0000256" key="3">
    <source>
        <dbReference type="ARBA" id="ARBA00022786"/>
    </source>
</evidence>
<organism evidence="4 5">
    <name type="scientific">Phaseolus angularis</name>
    <name type="common">Azuki bean</name>
    <name type="synonym">Vigna angularis</name>
    <dbReference type="NCBI Taxonomy" id="3914"/>
    <lineage>
        <taxon>Eukaryota</taxon>
        <taxon>Viridiplantae</taxon>
        <taxon>Streptophyta</taxon>
        <taxon>Embryophyta</taxon>
        <taxon>Tracheophyta</taxon>
        <taxon>Spermatophyta</taxon>
        <taxon>Magnoliopsida</taxon>
        <taxon>eudicotyledons</taxon>
        <taxon>Gunneridae</taxon>
        <taxon>Pentapetalae</taxon>
        <taxon>rosids</taxon>
        <taxon>fabids</taxon>
        <taxon>Fabales</taxon>
        <taxon>Fabaceae</taxon>
        <taxon>Papilionoideae</taxon>
        <taxon>50 kb inversion clade</taxon>
        <taxon>NPAAA clade</taxon>
        <taxon>indigoferoid/millettioid clade</taxon>
        <taxon>Phaseoleae</taxon>
        <taxon>Vigna</taxon>
    </lineage>
</organism>
<dbReference type="PANTHER" id="PTHR45647">
    <property type="entry name" value="OS02G0152300 PROTEIN"/>
    <property type="match status" value="1"/>
</dbReference>
<comment type="catalytic activity">
    <reaction evidence="1">
        <text>S-ubiquitinyl-[E2 ubiquitin-conjugating enzyme]-L-cysteine + [acceptor protein]-L-lysine = [E2 ubiquitin-conjugating enzyme]-L-cysteine + N(6)-ubiquitinyl-[acceptor protein]-L-lysine.</text>
        <dbReference type="EC" id="2.3.2.27"/>
    </reaction>
</comment>
<dbReference type="Proteomes" id="UP000053144">
    <property type="component" value="Chromosome 5"/>
</dbReference>
<gene>
    <name evidence="4" type="ORF">LR48_Vigan05g136800</name>
</gene>
<dbReference type="STRING" id="3914.A0A0L9ULY7"/>
<keyword evidence="3" id="KW-0833">Ubl conjugation pathway</keyword>
<evidence type="ECO:0000256" key="2">
    <source>
        <dbReference type="ARBA" id="ARBA00012483"/>
    </source>
</evidence>
<name>A0A0L9ULY7_PHAAN</name>
<accession>A0A0L9ULY7</accession>
<dbReference type="Gene3D" id="3.30.40.10">
    <property type="entry name" value="Zinc/RING finger domain, C3HC4 (zinc finger)"/>
    <property type="match status" value="1"/>
</dbReference>
<proteinExistence type="predicted"/>
<dbReference type="OMA" id="RIQFICK"/>
<dbReference type="PANTHER" id="PTHR45647:SF72">
    <property type="entry name" value="U-BOX KINASE FAMILY PROTEIN"/>
    <property type="match status" value="1"/>
</dbReference>
<dbReference type="InterPro" id="IPR051348">
    <property type="entry name" value="U-box_ubiquitin_ligases"/>
</dbReference>
<sequence>MPATPPQINPTNKLRHIGVPGIITSRREIISEPSPSMVNDTICVVVAKNVKDSKLNLIWAIQNSGGSRICILDVHVPAPMTKFATWVCTCNLGAKFPESALRKQEVQDYHEGKEELYICQRMGVRAGKLLIEMDCVEKGIVELIHQYGIQRLVMGAASDKYHARLSMRHIKRFFQILGYFAGMMQDPQVAADGFTYEADAIREWLKSGVTLHQGQTLEASTSQPLSSPCNPGLASKSLILQASHFSL</sequence>
<reference evidence="5" key="1">
    <citation type="journal article" date="2015" name="Proc. Natl. Acad. Sci. U.S.A.">
        <title>Genome sequencing of adzuki bean (Vigna angularis) provides insight into high starch and low fat accumulation and domestication.</title>
        <authorList>
            <person name="Yang K."/>
            <person name="Tian Z."/>
            <person name="Chen C."/>
            <person name="Luo L."/>
            <person name="Zhao B."/>
            <person name="Wang Z."/>
            <person name="Yu L."/>
            <person name="Li Y."/>
            <person name="Sun Y."/>
            <person name="Li W."/>
            <person name="Chen Y."/>
            <person name="Li Y."/>
            <person name="Zhang Y."/>
            <person name="Ai D."/>
            <person name="Zhao J."/>
            <person name="Shang C."/>
            <person name="Ma Y."/>
            <person name="Wu B."/>
            <person name="Wang M."/>
            <person name="Gao L."/>
            <person name="Sun D."/>
            <person name="Zhang P."/>
            <person name="Guo F."/>
            <person name="Wang W."/>
            <person name="Li Y."/>
            <person name="Wang J."/>
            <person name="Varshney R.K."/>
            <person name="Wang J."/>
            <person name="Ling H.Q."/>
            <person name="Wan P."/>
        </authorList>
    </citation>
    <scope>NUCLEOTIDE SEQUENCE</scope>
    <source>
        <strain evidence="5">cv. Jingnong 6</strain>
    </source>
</reference>
<evidence type="ECO:0000256" key="1">
    <source>
        <dbReference type="ARBA" id="ARBA00000900"/>
    </source>
</evidence>
<protein>
    <recommendedName>
        <fullName evidence="2">RING-type E3 ubiquitin transferase</fullName>
        <ecNumber evidence="2">2.3.2.27</ecNumber>
    </recommendedName>
</protein>
<dbReference type="EMBL" id="CM003375">
    <property type="protein sequence ID" value="KOM43763.1"/>
    <property type="molecule type" value="Genomic_DNA"/>
</dbReference>
<dbReference type="EC" id="2.3.2.27" evidence="2"/>
<dbReference type="AlphaFoldDB" id="A0A0L9ULY7"/>
<dbReference type="Gramene" id="KOM43763">
    <property type="protein sequence ID" value="KOM43763"/>
    <property type="gene ID" value="LR48_Vigan05g136800"/>
</dbReference>
<dbReference type="InterPro" id="IPR013083">
    <property type="entry name" value="Znf_RING/FYVE/PHD"/>
</dbReference>
<evidence type="ECO:0000313" key="4">
    <source>
        <dbReference type="EMBL" id="KOM43763.1"/>
    </source>
</evidence>
<evidence type="ECO:0000313" key="5">
    <source>
        <dbReference type="Proteomes" id="UP000053144"/>
    </source>
</evidence>